<evidence type="ECO:0000256" key="7">
    <source>
        <dbReference type="RuleBase" id="RU365095"/>
    </source>
</evidence>
<comment type="similarity">
    <text evidence="4 7">Belongs to the glucosamine/galactosamine-6-phosphate isomerase family. 6-phosphogluconolactonase subfamily.</text>
</comment>
<evidence type="ECO:0000256" key="2">
    <source>
        <dbReference type="ARBA" id="ARBA00002681"/>
    </source>
</evidence>
<dbReference type="OrthoDB" id="9810967at2"/>
<evidence type="ECO:0000256" key="6">
    <source>
        <dbReference type="ARBA" id="ARBA00020337"/>
    </source>
</evidence>
<evidence type="ECO:0000256" key="5">
    <source>
        <dbReference type="ARBA" id="ARBA00013198"/>
    </source>
</evidence>
<accession>A0A0K1JJC1</accession>
<comment type="function">
    <text evidence="2 7">Hydrolysis of 6-phosphogluconolactone to 6-phosphogluconate.</text>
</comment>
<evidence type="ECO:0000313" key="9">
    <source>
        <dbReference type="EMBL" id="AKU16807.1"/>
    </source>
</evidence>
<dbReference type="Proteomes" id="UP000066480">
    <property type="component" value="Chromosome"/>
</dbReference>
<evidence type="ECO:0000256" key="1">
    <source>
        <dbReference type="ARBA" id="ARBA00000832"/>
    </source>
</evidence>
<dbReference type="SUPFAM" id="SSF100950">
    <property type="entry name" value="NagB/RpiA/CoA transferase-like"/>
    <property type="match status" value="1"/>
</dbReference>
<feature type="domain" description="Glucosamine/galactosamine-6-phosphate isomerase" evidence="8">
    <location>
        <begin position="15"/>
        <end position="241"/>
    </location>
</feature>
<dbReference type="UniPathway" id="UPA00115">
    <property type="reaction ID" value="UER00409"/>
</dbReference>
<dbReference type="RefSeq" id="WP_052592539.1">
    <property type="nucleotide sequence ID" value="NZ_CP011112.1"/>
</dbReference>
<dbReference type="STRING" id="571913.VV02_14575"/>
<sequence>MSGDEFGAPEIVRRPDKATLSAQIAGRLVDRILTAQRDRGVAHVVLTGGSMGSASLEALGASGRADEIDWSAVEIWWGDERFVPFGDGERNEVQARQALLDRLPLDPARVHPMAASDEGVTTEDGAARYADQLATAAGDGETVPAFDVLMLGVGPDAHVASLFPGHPALDIDATAAVAIHDSPKPPPDRISMTYPTLNAAREVWLMVAGADKADAVARALGGADRHQAPAAGVHGTDATVWWLDDAAAAQLT</sequence>
<evidence type="ECO:0000256" key="4">
    <source>
        <dbReference type="ARBA" id="ARBA00010662"/>
    </source>
</evidence>
<dbReference type="InterPro" id="IPR006148">
    <property type="entry name" value="Glc/Gal-6P_isomerase"/>
</dbReference>
<dbReference type="InterPro" id="IPR005900">
    <property type="entry name" value="6-phosphogluconolactonase_DevB"/>
</dbReference>
<dbReference type="PANTHER" id="PTHR11054:SF0">
    <property type="entry name" value="6-PHOSPHOGLUCONOLACTONASE"/>
    <property type="match status" value="1"/>
</dbReference>
<comment type="pathway">
    <text evidence="3 7">Carbohydrate degradation; pentose phosphate pathway; D-ribulose 5-phosphate from D-glucose 6-phosphate (oxidative stage): step 2/3.</text>
</comment>
<gene>
    <name evidence="7" type="primary">pgl</name>
    <name evidence="9" type="ORF">VV02_14575</name>
</gene>
<evidence type="ECO:0000256" key="3">
    <source>
        <dbReference type="ARBA" id="ARBA00004961"/>
    </source>
</evidence>
<dbReference type="GO" id="GO:0006098">
    <property type="term" value="P:pentose-phosphate shunt"/>
    <property type="evidence" value="ECO:0007669"/>
    <property type="project" value="UniProtKB-UniPathway"/>
</dbReference>
<protein>
    <recommendedName>
        <fullName evidence="6 7">6-phosphogluconolactonase</fullName>
        <shortName evidence="7">6PGL</shortName>
        <ecNumber evidence="5 7">3.1.1.31</ecNumber>
    </recommendedName>
</protein>
<comment type="catalytic activity">
    <reaction evidence="1 7">
        <text>6-phospho-D-glucono-1,5-lactone + H2O = 6-phospho-D-gluconate + H(+)</text>
        <dbReference type="Rhea" id="RHEA:12556"/>
        <dbReference type="ChEBI" id="CHEBI:15377"/>
        <dbReference type="ChEBI" id="CHEBI:15378"/>
        <dbReference type="ChEBI" id="CHEBI:57955"/>
        <dbReference type="ChEBI" id="CHEBI:58759"/>
        <dbReference type="EC" id="3.1.1.31"/>
    </reaction>
</comment>
<reference evidence="9 10" key="1">
    <citation type="submission" date="2015-03" db="EMBL/GenBank/DDBJ databases">
        <title>Luteipulveratus halotolerans sp. nov., a novel actinobacterium (Dermacoccaceae) from Sarawak, Malaysia.</title>
        <authorList>
            <person name="Juboi H."/>
            <person name="Basik A."/>
            <person name="Shamsul S.S."/>
            <person name="Arnold P."/>
            <person name="Schmitt E.K."/>
            <person name="Sanglier J.-J."/>
            <person name="Yeo T."/>
        </authorList>
    </citation>
    <scope>NUCLEOTIDE SEQUENCE [LARGE SCALE GENOMIC DNA]</scope>
    <source>
        <strain evidence="9 10">MN07-A0370</strain>
    </source>
</reference>
<evidence type="ECO:0000259" key="8">
    <source>
        <dbReference type="Pfam" id="PF01182"/>
    </source>
</evidence>
<dbReference type="PATRIC" id="fig|571913.6.peg.2962"/>
<dbReference type="GO" id="GO:0005975">
    <property type="term" value="P:carbohydrate metabolic process"/>
    <property type="evidence" value="ECO:0007669"/>
    <property type="project" value="UniProtKB-UniRule"/>
</dbReference>
<dbReference type="Gene3D" id="3.40.50.1360">
    <property type="match status" value="1"/>
</dbReference>
<dbReference type="AlphaFoldDB" id="A0A0K1JJC1"/>
<dbReference type="PANTHER" id="PTHR11054">
    <property type="entry name" value="6-PHOSPHOGLUCONOLACTONASE"/>
    <property type="match status" value="1"/>
</dbReference>
<evidence type="ECO:0000313" key="10">
    <source>
        <dbReference type="Proteomes" id="UP000066480"/>
    </source>
</evidence>
<proteinExistence type="inferred from homology"/>
<organism evidence="9 10">
    <name type="scientific">Luteipulveratus mongoliensis</name>
    <dbReference type="NCBI Taxonomy" id="571913"/>
    <lineage>
        <taxon>Bacteria</taxon>
        <taxon>Bacillati</taxon>
        <taxon>Actinomycetota</taxon>
        <taxon>Actinomycetes</taxon>
        <taxon>Micrococcales</taxon>
        <taxon>Dermacoccaceae</taxon>
        <taxon>Luteipulveratus</taxon>
    </lineage>
</organism>
<keyword evidence="7" id="KW-0378">Hydrolase</keyword>
<name>A0A0K1JJC1_9MICO</name>
<dbReference type="InterPro" id="IPR039104">
    <property type="entry name" value="6PGL"/>
</dbReference>
<dbReference type="NCBIfam" id="TIGR01198">
    <property type="entry name" value="pgl"/>
    <property type="match status" value="1"/>
</dbReference>
<dbReference type="EC" id="3.1.1.31" evidence="5 7"/>
<dbReference type="KEGG" id="lmoi:VV02_14575"/>
<dbReference type="GO" id="GO:0017057">
    <property type="term" value="F:6-phosphogluconolactonase activity"/>
    <property type="evidence" value="ECO:0007669"/>
    <property type="project" value="UniProtKB-UniRule"/>
</dbReference>
<dbReference type="EMBL" id="CP011112">
    <property type="protein sequence ID" value="AKU16807.1"/>
    <property type="molecule type" value="Genomic_DNA"/>
</dbReference>
<dbReference type="InterPro" id="IPR037171">
    <property type="entry name" value="NagB/RpiA_transferase-like"/>
</dbReference>
<keyword evidence="10" id="KW-1185">Reference proteome</keyword>
<dbReference type="Pfam" id="PF01182">
    <property type="entry name" value="Glucosamine_iso"/>
    <property type="match status" value="1"/>
</dbReference>
<dbReference type="CDD" id="cd01400">
    <property type="entry name" value="6PGL"/>
    <property type="match status" value="1"/>
</dbReference>